<dbReference type="InterPro" id="IPR058561">
    <property type="entry name" value="Exonuc_1_C"/>
</dbReference>
<keyword evidence="6 13" id="KW-0227">DNA damage</keyword>
<dbReference type="PIRSF" id="PIRSF000977">
    <property type="entry name" value="Exodeoxyribonuclease_I"/>
    <property type="match status" value="1"/>
</dbReference>
<keyword evidence="4 13" id="KW-0540">Nuclease</keyword>
<keyword evidence="8 13" id="KW-0269">Exonuclease</keyword>
<dbReference type="Pfam" id="PF08411">
    <property type="entry name" value="ExoI_SH3"/>
    <property type="match status" value="1"/>
</dbReference>
<comment type="caution">
    <text evidence="18">The sequence shown here is derived from an EMBL/GenBank/DDBJ whole genome shotgun (WGS) entry which is preliminary data.</text>
</comment>
<keyword evidence="5 15" id="KW-0479">Metal-binding</keyword>
<feature type="binding site" evidence="14">
    <location>
        <position position="13"/>
    </location>
    <ligand>
        <name>substrate</name>
    </ligand>
</feature>
<dbReference type="AlphaFoldDB" id="A0A917CX62"/>
<dbReference type="SUPFAM" id="SSF53098">
    <property type="entry name" value="Ribonuclease H-like"/>
    <property type="match status" value="1"/>
</dbReference>
<dbReference type="Proteomes" id="UP000605253">
    <property type="component" value="Unassembled WGS sequence"/>
</dbReference>
<evidence type="ECO:0000256" key="10">
    <source>
        <dbReference type="ARBA" id="ARBA00023125"/>
    </source>
</evidence>
<dbReference type="SMART" id="SM00479">
    <property type="entry name" value="EXOIII"/>
    <property type="match status" value="1"/>
</dbReference>
<evidence type="ECO:0000256" key="7">
    <source>
        <dbReference type="ARBA" id="ARBA00022801"/>
    </source>
</evidence>
<evidence type="ECO:0000256" key="11">
    <source>
        <dbReference type="ARBA" id="ARBA00023204"/>
    </source>
</evidence>
<comment type="catalytic activity">
    <reaction evidence="1 13">
        <text>Exonucleolytic cleavage in the 3'- to 5'-direction to yield nucleoside 5'-phosphates.</text>
        <dbReference type="EC" id="3.1.11.1"/>
    </reaction>
</comment>
<evidence type="ECO:0000256" key="3">
    <source>
        <dbReference type="ARBA" id="ARBA00019900"/>
    </source>
</evidence>
<feature type="binding site" evidence="15">
    <location>
        <position position="182"/>
    </location>
    <ligand>
        <name>Mg(2+)</name>
        <dbReference type="ChEBI" id="CHEBI:18420"/>
        <label>2</label>
    </ligand>
</feature>
<reference evidence="18" key="2">
    <citation type="submission" date="2020-09" db="EMBL/GenBank/DDBJ databases">
        <authorList>
            <person name="Sun Q."/>
            <person name="Zhou Y."/>
        </authorList>
    </citation>
    <scope>NUCLEOTIDE SEQUENCE</scope>
    <source>
        <strain evidence="18">CGMCC 1.12181</strain>
    </source>
</reference>
<comment type="subunit">
    <text evidence="12">Monomer. Interacts with ssb (via C-terminus); this interaction stimulates the exonuclease activity by recruiting the enzyme to its substrate.</text>
</comment>
<evidence type="ECO:0000256" key="8">
    <source>
        <dbReference type="ARBA" id="ARBA00022839"/>
    </source>
</evidence>
<dbReference type="InterPro" id="IPR034747">
    <property type="entry name" value="EXOI_SH3"/>
</dbReference>
<dbReference type="InterPro" id="IPR013620">
    <property type="entry name" value="Exonuc_1_SH3"/>
</dbReference>
<dbReference type="NCBIfam" id="NF008746">
    <property type="entry name" value="PRK11779.1"/>
    <property type="match status" value="1"/>
</dbReference>
<dbReference type="InterPro" id="IPR013520">
    <property type="entry name" value="Ribonucl_H"/>
</dbReference>
<dbReference type="Pfam" id="PF26016">
    <property type="entry name" value="ExoI_C"/>
    <property type="match status" value="1"/>
</dbReference>
<dbReference type="EMBL" id="BMEO01000012">
    <property type="protein sequence ID" value="GGG00796.1"/>
    <property type="molecule type" value="Genomic_DNA"/>
</dbReference>
<gene>
    <name evidence="18" type="primary">sbcB</name>
    <name evidence="18" type="ORF">GCM10011365_22600</name>
</gene>
<dbReference type="InterPro" id="IPR038649">
    <property type="entry name" value="EXOI_SH3_sf"/>
</dbReference>
<evidence type="ECO:0000313" key="19">
    <source>
        <dbReference type="Proteomes" id="UP000605253"/>
    </source>
</evidence>
<protein>
    <recommendedName>
        <fullName evidence="3 13">Exodeoxyribonuclease I</fullName>
        <ecNumber evidence="2 13">3.1.11.1</ecNumber>
    </recommendedName>
</protein>
<evidence type="ECO:0000256" key="14">
    <source>
        <dbReference type="PIRSR" id="PIRSR000977-1"/>
    </source>
</evidence>
<feature type="binding site" evidence="14">
    <location>
        <position position="161"/>
    </location>
    <ligand>
        <name>substrate</name>
    </ligand>
</feature>
<dbReference type="PROSITE" id="PS51785">
    <property type="entry name" value="EXOI_C"/>
    <property type="match status" value="1"/>
</dbReference>
<feature type="binding site" evidence="15">
    <location>
        <position position="11"/>
    </location>
    <ligand>
        <name>Mg(2+)</name>
        <dbReference type="ChEBI" id="CHEBI:18420"/>
        <label>1</label>
    </ligand>
</feature>
<dbReference type="Pfam" id="PF00929">
    <property type="entry name" value="RNase_T"/>
    <property type="match status" value="1"/>
</dbReference>
<dbReference type="CDD" id="cd06138">
    <property type="entry name" value="ExoI_N"/>
    <property type="match status" value="1"/>
</dbReference>
<organism evidence="18 19">
    <name type="scientific">Marinicella pacifica</name>
    <dbReference type="NCBI Taxonomy" id="1171543"/>
    <lineage>
        <taxon>Bacteria</taxon>
        <taxon>Pseudomonadati</taxon>
        <taxon>Pseudomonadota</taxon>
        <taxon>Gammaproteobacteria</taxon>
        <taxon>Lysobacterales</taxon>
        <taxon>Marinicellaceae</taxon>
        <taxon>Marinicella</taxon>
    </lineage>
</organism>
<name>A0A917CX62_9GAMM</name>
<reference evidence="18" key="1">
    <citation type="journal article" date="2014" name="Int. J. Syst. Evol. Microbiol.">
        <title>Complete genome sequence of Corynebacterium casei LMG S-19264T (=DSM 44701T), isolated from a smear-ripened cheese.</title>
        <authorList>
            <consortium name="US DOE Joint Genome Institute (JGI-PGF)"/>
            <person name="Walter F."/>
            <person name="Albersmeier A."/>
            <person name="Kalinowski J."/>
            <person name="Ruckert C."/>
        </authorList>
    </citation>
    <scope>NUCLEOTIDE SEQUENCE</scope>
    <source>
        <strain evidence="18">CGMCC 1.12181</strain>
    </source>
</reference>
<keyword evidence="11 13" id="KW-0234">DNA repair</keyword>
<dbReference type="PROSITE" id="PS51784">
    <property type="entry name" value="EXOI_SH3"/>
    <property type="match status" value="1"/>
</dbReference>
<feature type="binding site" evidence="15">
    <location>
        <position position="13"/>
    </location>
    <ligand>
        <name>Mg(2+)</name>
        <dbReference type="ChEBI" id="CHEBI:18420"/>
        <label>2</label>
    </ligand>
</feature>
<dbReference type="Gene3D" id="1.20.1280.70">
    <property type="entry name" value="Exonuclease ExoI, domain 3"/>
    <property type="match status" value="1"/>
</dbReference>
<evidence type="ECO:0000259" key="17">
    <source>
        <dbReference type="PROSITE" id="PS51785"/>
    </source>
</evidence>
<evidence type="ECO:0000256" key="9">
    <source>
        <dbReference type="ARBA" id="ARBA00022842"/>
    </source>
</evidence>
<keyword evidence="7 13" id="KW-0378">Hydrolase</keyword>
<keyword evidence="19" id="KW-1185">Reference proteome</keyword>
<evidence type="ECO:0000256" key="1">
    <source>
        <dbReference type="ARBA" id="ARBA00000563"/>
    </source>
</evidence>
<evidence type="ECO:0000256" key="4">
    <source>
        <dbReference type="ARBA" id="ARBA00022722"/>
    </source>
</evidence>
<dbReference type="InterPro" id="IPR012337">
    <property type="entry name" value="RNaseH-like_sf"/>
</dbReference>
<evidence type="ECO:0000256" key="15">
    <source>
        <dbReference type="PIRSR" id="PIRSR000977-2"/>
    </source>
</evidence>
<dbReference type="GO" id="GO:0046872">
    <property type="term" value="F:metal ion binding"/>
    <property type="evidence" value="ECO:0007669"/>
    <property type="project" value="UniProtKB-KW"/>
</dbReference>
<feature type="domain" description="ExoI SH3-like" evidence="16">
    <location>
        <begin position="198"/>
        <end position="357"/>
    </location>
</feature>
<dbReference type="GO" id="GO:0003677">
    <property type="term" value="F:DNA binding"/>
    <property type="evidence" value="ECO:0007669"/>
    <property type="project" value="UniProtKB-KW"/>
</dbReference>
<evidence type="ECO:0000256" key="2">
    <source>
        <dbReference type="ARBA" id="ARBA00012108"/>
    </source>
</evidence>
<accession>A0A917CX62</accession>
<comment type="cofactor">
    <cofactor evidence="15">
        <name>Mg(2+)</name>
        <dbReference type="ChEBI" id="CHEBI:18420"/>
    </cofactor>
    <text evidence="15">Binds 2 Mg(2+) ions per monomer.</text>
</comment>
<keyword evidence="10" id="KW-0238">DNA-binding</keyword>
<evidence type="ECO:0000259" key="16">
    <source>
        <dbReference type="PROSITE" id="PS51784"/>
    </source>
</evidence>
<evidence type="ECO:0000256" key="13">
    <source>
        <dbReference type="PIRNR" id="PIRNR000977"/>
    </source>
</evidence>
<proteinExistence type="predicted"/>
<feature type="domain" description="ExoI C-terminal" evidence="17">
    <location>
        <begin position="360"/>
        <end position="481"/>
    </location>
</feature>
<dbReference type="GO" id="GO:0008310">
    <property type="term" value="F:single-stranded DNA 3'-5' DNA exonuclease activity"/>
    <property type="evidence" value="ECO:0007669"/>
    <property type="project" value="UniProtKB-EC"/>
</dbReference>
<evidence type="ECO:0000256" key="12">
    <source>
        <dbReference type="ARBA" id="ARBA00046792"/>
    </source>
</evidence>
<sequence>MKNDNRFYWYDLETFGIDTRYDRIAQFAGVHTDMDLNIIGEPDMFYCQPTFDYLPTPESVLVTEITPQVCEQKGLAEHEFAERIQVIFSQPKTCVAGYNSVRFDDECIRSLFYRNLMDPYVREYSNGNSRWDLIDVVRATFALRPEGIKWPLREDGQPSFKLEDLSAANGLSHEAAHDALSDVRATIQMAQLIKQKQPKLFQFSLKMRDKHFVKSLLNWDLLQPVVHVSGMIPANRGCVSLYVPLAVDPRNPNGVICYDLSFAPDDLLNLSAEDIGERLYTPQNELPQDQQRIHLKTIHINKIPFVAPVNILKHTDTERLGLDENTCRQHLDEIKKYCADHHQAFIKKIKQVFNQPFESKSDDVDCLIYDGFFSYDERAVFKQIRDMKAQDMPWENQDMCELKDIRGPELVRRYRARNFPDSLSEKQKKQWFEQCQNRLRQKHGLNWHRWFTHLAMLKERPEAFQHRALLDELEAFVLRHPLLGIKS</sequence>
<dbReference type="EC" id="3.1.11.1" evidence="2 13"/>
<evidence type="ECO:0000256" key="6">
    <source>
        <dbReference type="ARBA" id="ARBA00022763"/>
    </source>
</evidence>
<evidence type="ECO:0000256" key="5">
    <source>
        <dbReference type="ARBA" id="ARBA00022723"/>
    </source>
</evidence>
<dbReference type="InterPro" id="IPR036397">
    <property type="entry name" value="RNaseH_sf"/>
</dbReference>
<dbReference type="RefSeq" id="WP_188365860.1">
    <property type="nucleotide sequence ID" value="NZ_BAABJF010000009.1"/>
</dbReference>
<dbReference type="Gene3D" id="3.30.1520.20">
    <property type="entry name" value="Exonuclease ExoI, domain 2"/>
    <property type="match status" value="1"/>
</dbReference>
<dbReference type="InterPro" id="IPR023607">
    <property type="entry name" value="Exodeoxyribonuclease_I"/>
</dbReference>
<keyword evidence="9 15" id="KW-0460">Magnesium</keyword>
<dbReference type="FunFam" id="3.30.420.10:FF:000033">
    <property type="entry name" value="Exodeoxyribonuclease I"/>
    <property type="match status" value="1"/>
</dbReference>
<dbReference type="GO" id="GO:0006281">
    <property type="term" value="P:DNA repair"/>
    <property type="evidence" value="ECO:0007669"/>
    <property type="project" value="UniProtKB-KW"/>
</dbReference>
<dbReference type="Gene3D" id="3.30.420.10">
    <property type="entry name" value="Ribonuclease H-like superfamily/Ribonuclease H"/>
    <property type="match status" value="1"/>
</dbReference>
<evidence type="ECO:0000313" key="18">
    <source>
        <dbReference type="EMBL" id="GGG00796.1"/>
    </source>
</evidence>